<dbReference type="CDD" id="cd08432">
    <property type="entry name" value="PBP2_GcdR_TrpI_HvrB_AmpR_like"/>
    <property type="match status" value="1"/>
</dbReference>
<dbReference type="Pfam" id="PF00126">
    <property type="entry name" value="HTH_1"/>
    <property type="match status" value="1"/>
</dbReference>
<dbReference type="OrthoDB" id="9804958at2"/>
<dbReference type="Gene3D" id="3.40.190.10">
    <property type="entry name" value="Periplasmic binding protein-like II"/>
    <property type="match status" value="2"/>
</dbReference>
<dbReference type="InterPro" id="IPR036390">
    <property type="entry name" value="WH_DNA-bd_sf"/>
</dbReference>
<evidence type="ECO:0000259" key="5">
    <source>
        <dbReference type="PROSITE" id="PS50931"/>
    </source>
</evidence>
<accession>A0A5N3PCD0</accession>
<dbReference type="AlphaFoldDB" id="A0A5N3PCD0"/>
<evidence type="ECO:0000313" key="7">
    <source>
        <dbReference type="Proteomes" id="UP000325684"/>
    </source>
</evidence>
<feature type="domain" description="HTH lysR-type" evidence="5">
    <location>
        <begin position="7"/>
        <end position="64"/>
    </location>
</feature>
<dbReference type="PRINTS" id="PR00039">
    <property type="entry name" value="HTHLYSR"/>
</dbReference>
<dbReference type="InterPro" id="IPR000847">
    <property type="entry name" value="LysR_HTH_N"/>
</dbReference>
<keyword evidence="7" id="KW-1185">Reference proteome</keyword>
<proteinExistence type="inferred from homology"/>
<comment type="caution">
    <text evidence="6">The sequence shown here is derived from an EMBL/GenBank/DDBJ whole genome shotgun (WGS) entry which is preliminary data.</text>
</comment>
<dbReference type="PANTHER" id="PTHR30537">
    <property type="entry name" value="HTH-TYPE TRANSCRIPTIONAL REGULATOR"/>
    <property type="match status" value="1"/>
</dbReference>
<dbReference type="GO" id="GO:0043565">
    <property type="term" value="F:sequence-specific DNA binding"/>
    <property type="evidence" value="ECO:0007669"/>
    <property type="project" value="TreeGrafter"/>
</dbReference>
<dbReference type="GO" id="GO:0003700">
    <property type="term" value="F:DNA-binding transcription factor activity"/>
    <property type="evidence" value="ECO:0007669"/>
    <property type="project" value="InterPro"/>
</dbReference>
<evidence type="ECO:0000313" key="6">
    <source>
        <dbReference type="EMBL" id="KAB0267397.1"/>
    </source>
</evidence>
<dbReference type="InterPro" id="IPR036388">
    <property type="entry name" value="WH-like_DNA-bd_sf"/>
</dbReference>
<evidence type="ECO:0000256" key="4">
    <source>
        <dbReference type="ARBA" id="ARBA00023163"/>
    </source>
</evidence>
<dbReference type="SUPFAM" id="SSF53850">
    <property type="entry name" value="Periplasmic binding protein-like II"/>
    <property type="match status" value="1"/>
</dbReference>
<dbReference type="Gene3D" id="1.10.10.10">
    <property type="entry name" value="Winged helix-like DNA-binding domain superfamily/Winged helix DNA-binding domain"/>
    <property type="match status" value="1"/>
</dbReference>
<sequence>MTRTHLPTTVALRVVVSLAQHGTVSSAAQALHLTQSAVSKQLKSIEELAGMCLFTRTSRGLAPTEAGVIYIEQARLALGALETAAVRLAGLRSSQPTIRLHVLPILGDRWFMPRFSRFAELHPRIDIQFTTFAPSDTLEEADAVFRFGDGTWPGWDANYVLGRDVVLASSPHLIARNGGLNAADDVRNFPVLDHLQTPLRWSDFGAACGFSDFRPPRVIRFGYYALVIRAAISGQGLALVPRSLILDELASGQLVNPLGLGFSSKNGYWLTTPASRPLHADLAILRDWILSEARQSEGRV</sequence>
<dbReference type="InterPro" id="IPR005119">
    <property type="entry name" value="LysR_subst-bd"/>
</dbReference>
<evidence type="ECO:0000256" key="2">
    <source>
        <dbReference type="ARBA" id="ARBA00023015"/>
    </source>
</evidence>
<reference evidence="6 7" key="1">
    <citation type="journal article" date="2019" name="Microorganisms">
        <title>Genome Insights into the Novel Species Microvirga brassicacearum, a Rapeseed Endophyte with Biotechnological Potential.</title>
        <authorList>
            <person name="Jimenez-Gomez A."/>
            <person name="Saati-Santamaria Z."/>
            <person name="Igual J.M."/>
            <person name="Rivas R."/>
            <person name="Mateos P.F."/>
            <person name="Garcia-Fraile P."/>
        </authorList>
    </citation>
    <scope>NUCLEOTIDE SEQUENCE [LARGE SCALE GENOMIC DNA]</scope>
    <source>
        <strain evidence="6 7">CDVBN77</strain>
    </source>
</reference>
<dbReference type="EMBL" id="VCMV01000013">
    <property type="protein sequence ID" value="KAB0267397.1"/>
    <property type="molecule type" value="Genomic_DNA"/>
</dbReference>
<dbReference type="PANTHER" id="PTHR30537:SF26">
    <property type="entry name" value="GLYCINE CLEAVAGE SYSTEM TRANSCRIPTIONAL ACTIVATOR"/>
    <property type="match status" value="1"/>
</dbReference>
<dbReference type="InterPro" id="IPR058163">
    <property type="entry name" value="LysR-type_TF_proteobact-type"/>
</dbReference>
<evidence type="ECO:0000256" key="1">
    <source>
        <dbReference type="ARBA" id="ARBA00009437"/>
    </source>
</evidence>
<name>A0A5N3PCD0_9HYPH</name>
<dbReference type="Proteomes" id="UP000325684">
    <property type="component" value="Unassembled WGS sequence"/>
</dbReference>
<evidence type="ECO:0000256" key="3">
    <source>
        <dbReference type="ARBA" id="ARBA00023125"/>
    </source>
</evidence>
<dbReference type="PROSITE" id="PS50931">
    <property type="entry name" value="HTH_LYSR"/>
    <property type="match status" value="1"/>
</dbReference>
<keyword evidence="3" id="KW-0238">DNA-binding</keyword>
<protein>
    <submittedName>
        <fullName evidence="6">LysR family transcriptional regulator</fullName>
    </submittedName>
</protein>
<keyword evidence="2" id="KW-0805">Transcription regulation</keyword>
<dbReference type="Pfam" id="PF03466">
    <property type="entry name" value="LysR_substrate"/>
    <property type="match status" value="1"/>
</dbReference>
<keyword evidence="4" id="KW-0804">Transcription</keyword>
<comment type="similarity">
    <text evidence="1">Belongs to the LysR transcriptional regulatory family.</text>
</comment>
<dbReference type="RefSeq" id="WP_150943404.1">
    <property type="nucleotide sequence ID" value="NZ_VCMV01000013.1"/>
</dbReference>
<gene>
    <name evidence="6" type="ORF">FEZ63_08790</name>
</gene>
<dbReference type="SUPFAM" id="SSF46785">
    <property type="entry name" value="Winged helix' DNA-binding domain"/>
    <property type="match status" value="1"/>
</dbReference>
<dbReference type="GO" id="GO:0006351">
    <property type="term" value="P:DNA-templated transcription"/>
    <property type="evidence" value="ECO:0007669"/>
    <property type="project" value="TreeGrafter"/>
</dbReference>
<organism evidence="6 7">
    <name type="scientific">Microvirga brassicacearum</name>
    <dbReference type="NCBI Taxonomy" id="2580413"/>
    <lineage>
        <taxon>Bacteria</taxon>
        <taxon>Pseudomonadati</taxon>
        <taxon>Pseudomonadota</taxon>
        <taxon>Alphaproteobacteria</taxon>
        <taxon>Hyphomicrobiales</taxon>
        <taxon>Methylobacteriaceae</taxon>
        <taxon>Microvirga</taxon>
    </lineage>
</organism>